<protein>
    <submittedName>
        <fullName evidence="2">Uncharacterized protein</fullName>
    </submittedName>
</protein>
<organism evidence="2 3">
    <name type="scientific">Xylaria hypoxylon</name>
    <dbReference type="NCBI Taxonomy" id="37992"/>
    <lineage>
        <taxon>Eukaryota</taxon>
        <taxon>Fungi</taxon>
        <taxon>Dikarya</taxon>
        <taxon>Ascomycota</taxon>
        <taxon>Pezizomycotina</taxon>
        <taxon>Sordariomycetes</taxon>
        <taxon>Xylariomycetidae</taxon>
        <taxon>Xylariales</taxon>
        <taxon>Xylariaceae</taxon>
        <taxon>Xylaria</taxon>
    </lineage>
</organism>
<dbReference type="Proteomes" id="UP000297716">
    <property type="component" value="Unassembled WGS sequence"/>
</dbReference>
<feature type="compositionally biased region" description="Pro residues" evidence="1">
    <location>
        <begin position="139"/>
        <end position="149"/>
    </location>
</feature>
<evidence type="ECO:0000313" key="2">
    <source>
        <dbReference type="EMBL" id="TGJ87522.1"/>
    </source>
</evidence>
<evidence type="ECO:0000256" key="1">
    <source>
        <dbReference type="SAM" id="MobiDB-lite"/>
    </source>
</evidence>
<dbReference type="EMBL" id="SKBN01000013">
    <property type="protein sequence ID" value="TGJ87522.1"/>
    <property type="molecule type" value="Genomic_DNA"/>
</dbReference>
<accession>A0A4Z0ZF96</accession>
<feature type="region of interest" description="Disordered" evidence="1">
    <location>
        <begin position="57"/>
        <end position="294"/>
    </location>
</feature>
<keyword evidence="3" id="KW-1185">Reference proteome</keyword>
<feature type="compositionally biased region" description="Low complexity" evidence="1">
    <location>
        <begin position="255"/>
        <end position="264"/>
    </location>
</feature>
<name>A0A4Z0ZF96_9PEZI</name>
<evidence type="ECO:0000313" key="3">
    <source>
        <dbReference type="Proteomes" id="UP000297716"/>
    </source>
</evidence>
<sequence length="294" mass="30325">MAENTVESIAKGISTFNLVSRVSHTCCAPSRKFNWRALTQLWLAHSDEVVGAQPVANAEGKAPDAKESLPPITKEPAATAEASMVPSVPAQSTTTDAPVAPSSDVTAKAEVGAPATEAQEDSTSKSSEPDTAALKPENPSNPAPAPEPEPATTETAASRAESSSSAGPDEAVEPLKPVPVSLEEIGDEDLADAKPSEPKKPAEEAPKTDAPAPAKNGNASTSKKRKAKVTEDTPEPEANSVETQDTEPPAKKTKTNGTTTNGAPRKPGRPRKDKNSTASVGKTARKTRSQGAAD</sequence>
<feature type="compositionally biased region" description="Basic and acidic residues" evidence="1">
    <location>
        <begin position="191"/>
        <end position="207"/>
    </location>
</feature>
<dbReference type="AlphaFoldDB" id="A0A4Z0ZF96"/>
<dbReference type="OrthoDB" id="5235746at2759"/>
<proteinExistence type="predicted"/>
<gene>
    <name evidence="2" type="ORF">E0Z10_g1253</name>
</gene>
<feature type="compositionally biased region" description="Low complexity" evidence="1">
    <location>
        <begin position="150"/>
        <end position="166"/>
    </location>
</feature>
<comment type="caution">
    <text evidence="2">The sequence shown here is derived from an EMBL/GenBank/DDBJ whole genome shotgun (WGS) entry which is preliminary data.</text>
</comment>
<reference evidence="2 3" key="1">
    <citation type="submission" date="2019-03" db="EMBL/GenBank/DDBJ databases">
        <title>Draft genome sequence of Xylaria hypoxylon DSM 108379, a ubiquitous saprotrophic-parasitic fungi on hardwood.</title>
        <authorList>
            <person name="Buettner E."/>
            <person name="Leonhardt S."/>
            <person name="Gebauer A.M."/>
            <person name="Liers C."/>
            <person name="Hofrichter M."/>
            <person name="Kellner H."/>
        </authorList>
    </citation>
    <scope>NUCLEOTIDE SEQUENCE [LARGE SCALE GENOMIC DNA]</scope>
    <source>
        <strain evidence="2 3">DSM 108379</strain>
    </source>
</reference>